<feature type="transmembrane region" description="Helical" evidence="9">
    <location>
        <begin position="205"/>
        <end position="223"/>
    </location>
</feature>
<feature type="transmembrane region" description="Helical" evidence="9">
    <location>
        <begin position="154"/>
        <end position="173"/>
    </location>
</feature>
<evidence type="ECO:0000256" key="1">
    <source>
        <dbReference type="ARBA" id="ARBA00004651"/>
    </source>
</evidence>
<accession>A0ABT0VH97</accession>
<feature type="transmembrane region" description="Helical" evidence="9">
    <location>
        <begin position="12"/>
        <end position="30"/>
    </location>
</feature>
<feature type="transmembrane region" description="Helical" evidence="9">
    <location>
        <begin position="244"/>
        <end position="265"/>
    </location>
</feature>
<feature type="transmembrane region" description="Helical" evidence="9">
    <location>
        <begin position="344"/>
        <end position="365"/>
    </location>
</feature>
<evidence type="ECO:0000256" key="9">
    <source>
        <dbReference type="RuleBase" id="RU362122"/>
    </source>
</evidence>
<reference evidence="10" key="1">
    <citation type="submission" date="2021-04" db="EMBL/GenBank/DDBJ databases">
        <title>Taxonomic assessment of Weissella genus.</title>
        <authorList>
            <person name="Fanelli F."/>
            <person name="Chieffi D."/>
            <person name="Dell'Aquila A."/>
            <person name="Gyu-Sung C."/>
            <person name="Franz C.M.A.P."/>
            <person name="Fusco V."/>
        </authorList>
    </citation>
    <scope>NUCLEOTIDE SEQUENCE</scope>
    <source>
        <strain evidence="10">LMG 25373</strain>
    </source>
</reference>
<evidence type="ECO:0000256" key="2">
    <source>
        <dbReference type="ARBA" id="ARBA00008540"/>
    </source>
</evidence>
<comment type="function">
    <text evidence="9">Component of the transport system for branched-chain amino acids.</text>
</comment>
<feature type="transmembrane region" description="Helical" evidence="9">
    <location>
        <begin position="119"/>
        <end position="142"/>
    </location>
</feature>
<dbReference type="PANTHER" id="PTHR30588">
    <property type="entry name" value="BRANCHED-CHAIN AMINO ACID TRANSPORT SYSTEM 2 CARRIER PROTEIN"/>
    <property type="match status" value="1"/>
</dbReference>
<dbReference type="NCBIfam" id="TIGR00796">
    <property type="entry name" value="livcs"/>
    <property type="match status" value="1"/>
</dbReference>
<keyword evidence="7 9" id="KW-1133">Transmembrane helix</keyword>
<keyword evidence="5 9" id="KW-0812">Transmembrane</keyword>
<dbReference type="Pfam" id="PF05525">
    <property type="entry name" value="Branch_AA_trans"/>
    <property type="match status" value="1"/>
</dbReference>
<protein>
    <recommendedName>
        <fullName evidence="9">Branched-chain amino acid transport system carrier protein</fullName>
    </recommendedName>
</protein>
<keyword evidence="8 9" id="KW-0472">Membrane</keyword>
<feature type="transmembrane region" description="Helical" evidence="9">
    <location>
        <begin position="319"/>
        <end position="338"/>
    </location>
</feature>
<comment type="subcellular location">
    <subcellularLocation>
        <location evidence="1 9">Cell membrane</location>
        <topology evidence="1 9">Multi-pass membrane protein</topology>
    </subcellularLocation>
</comment>
<dbReference type="EMBL" id="JAGMVS010000054">
    <property type="protein sequence ID" value="MCM2437175.1"/>
    <property type="molecule type" value="Genomic_DNA"/>
</dbReference>
<dbReference type="RefSeq" id="WP_205144301.1">
    <property type="nucleotide sequence ID" value="NZ_JAFBDN010000031.1"/>
</dbReference>
<gene>
    <name evidence="10" type="primary">brnQ</name>
    <name evidence="10" type="ORF">KAK10_04490</name>
</gene>
<keyword evidence="4" id="KW-1003">Cell membrane</keyword>
<comment type="similarity">
    <text evidence="2 9">Belongs to the branched chain amino acid transporter family.</text>
</comment>
<feature type="transmembrane region" description="Helical" evidence="9">
    <location>
        <begin position="374"/>
        <end position="393"/>
    </location>
</feature>
<keyword evidence="3 9" id="KW-0813">Transport</keyword>
<evidence type="ECO:0000256" key="3">
    <source>
        <dbReference type="ARBA" id="ARBA00022448"/>
    </source>
</evidence>
<dbReference type="Gene3D" id="1.20.1740.10">
    <property type="entry name" value="Amino acid/polyamine transporter I"/>
    <property type="match status" value="1"/>
</dbReference>
<comment type="caution">
    <text evidence="10">The sequence shown here is derived from an EMBL/GenBank/DDBJ whole genome shotgun (WGS) entry which is preliminary data.</text>
</comment>
<feature type="transmembrane region" description="Helical" evidence="9">
    <location>
        <begin position="285"/>
        <end position="307"/>
    </location>
</feature>
<dbReference type="Proteomes" id="UP001057481">
    <property type="component" value="Unassembled WGS sequence"/>
</dbReference>
<keyword evidence="11" id="KW-1185">Reference proteome</keyword>
<proteinExistence type="inferred from homology"/>
<name>A0ABT0VH97_9LACO</name>
<feature type="transmembrane region" description="Helical" evidence="9">
    <location>
        <begin position="79"/>
        <end position="99"/>
    </location>
</feature>
<evidence type="ECO:0000313" key="11">
    <source>
        <dbReference type="Proteomes" id="UP001057481"/>
    </source>
</evidence>
<dbReference type="PANTHER" id="PTHR30588:SF0">
    <property type="entry name" value="BRANCHED-CHAIN AMINO ACID PERMEASE BRNQ"/>
    <property type="match status" value="1"/>
</dbReference>
<feature type="transmembrane region" description="Helical" evidence="9">
    <location>
        <begin position="413"/>
        <end position="435"/>
    </location>
</feature>
<evidence type="ECO:0000256" key="6">
    <source>
        <dbReference type="ARBA" id="ARBA00022970"/>
    </source>
</evidence>
<feature type="transmembrane region" description="Helical" evidence="9">
    <location>
        <begin position="42"/>
        <end position="67"/>
    </location>
</feature>
<evidence type="ECO:0000256" key="5">
    <source>
        <dbReference type="ARBA" id="ARBA00022692"/>
    </source>
</evidence>
<evidence type="ECO:0000256" key="7">
    <source>
        <dbReference type="ARBA" id="ARBA00022989"/>
    </source>
</evidence>
<organism evidence="10 11">
    <name type="scientific">Periweissella beninensis</name>
    <dbReference type="NCBI Taxonomy" id="504936"/>
    <lineage>
        <taxon>Bacteria</taxon>
        <taxon>Bacillati</taxon>
        <taxon>Bacillota</taxon>
        <taxon>Bacilli</taxon>
        <taxon>Lactobacillales</taxon>
        <taxon>Lactobacillaceae</taxon>
        <taxon>Periweissella</taxon>
    </lineage>
</organism>
<evidence type="ECO:0000313" key="10">
    <source>
        <dbReference type="EMBL" id="MCM2437175.1"/>
    </source>
</evidence>
<evidence type="ECO:0000256" key="4">
    <source>
        <dbReference type="ARBA" id="ARBA00022475"/>
    </source>
</evidence>
<keyword evidence="6 9" id="KW-0029">Amino-acid transport</keyword>
<sequence>MENHKQQKHHTLLVASLIFGMFFGAGNLIFPVQLGQNAGSNWFLATVGFVITGTVVPFLAMLAVATTRANGVYDIAKPVAPWFGTLFLVMLHLTIGPFFGTPRTAATAFSMGVAPFLPAKFQTLGMLIFSALFFGLAYFLSFKQSNILAWIGKYLNPLFLVLLLIILVLGLVLPMGNLHQAVGSAYQHHVVLQGFLDGYNTMDGIALLALAVTVVFAVQGLGYQGNQVPKMIAKAGLLSIVAEALLYAALVLLGASSLGTLKVAANGGDAFSQIVAHYTGNFGTLFTGLVVTLAVFTTAMGLFASFAQDMHRAFPKVSYVNWLRVIALGSFVTANAGLTNIVTWAVPVLMFMYPIALSLITLSLLSKFFNRDKVVYRGMLLLVVGPALLDALANSPLATMSWAATLVNTYHNVVPFASLGMGWVVPGLVGLGLGYGGYVIKNRLANTVVNPD</sequence>
<evidence type="ECO:0000256" key="8">
    <source>
        <dbReference type="ARBA" id="ARBA00023136"/>
    </source>
</evidence>
<dbReference type="InterPro" id="IPR004685">
    <property type="entry name" value="Brnchd-chn_aa_trnsp_Livcs"/>
</dbReference>